<dbReference type="Proteomes" id="UP000298663">
    <property type="component" value="Unassembled WGS sequence"/>
</dbReference>
<sequence>MHRSRSNGNFTKQPKVKTSFNVSLDRPYSRTPSEVSRTFEQNRVCFVCGGSFEPGRITCHEIECHSHWQSEKSKIANRFHVTSPKRILIPTVDGTINVHRINRDADDSAKQANTATCKKCKKNVDFYSALSHKCERYEPRIHCYS</sequence>
<accession>A0A4U5PJT9</accession>
<comment type="caution">
    <text evidence="1">The sequence shown here is derived from an EMBL/GenBank/DDBJ whole genome shotgun (WGS) entry which is preliminary data.</text>
</comment>
<reference evidence="1 2" key="2">
    <citation type="journal article" date="2019" name="G3 (Bethesda)">
        <title>Hybrid Assembly of the Genome of the Entomopathogenic Nematode Steinernema carpocapsae Identifies the X-Chromosome.</title>
        <authorList>
            <person name="Serra L."/>
            <person name="Macchietto M."/>
            <person name="Macias-Munoz A."/>
            <person name="McGill C.J."/>
            <person name="Rodriguez I.M."/>
            <person name="Rodriguez B."/>
            <person name="Murad R."/>
            <person name="Mortazavi A."/>
        </authorList>
    </citation>
    <scope>NUCLEOTIDE SEQUENCE [LARGE SCALE GENOMIC DNA]</scope>
    <source>
        <strain evidence="1 2">ALL</strain>
    </source>
</reference>
<gene>
    <name evidence="1" type="ORF">L596_010938</name>
</gene>
<dbReference type="OrthoDB" id="5793009at2759"/>
<dbReference type="AlphaFoldDB" id="A0A4U5PJT9"/>
<name>A0A4U5PJT9_STECR</name>
<evidence type="ECO:0000313" key="1">
    <source>
        <dbReference type="EMBL" id="TKR97007.1"/>
    </source>
</evidence>
<keyword evidence="2" id="KW-1185">Reference proteome</keyword>
<reference evidence="1 2" key="1">
    <citation type="journal article" date="2015" name="Genome Biol.">
        <title>Comparative genomics of Steinernema reveals deeply conserved gene regulatory networks.</title>
        <authorList>
            <person name="Dillman A.R."/>
            <person name="Macchietto M."/>
            <person name="Porter C.F."/>
            <person name="Rogers A."/>
            <person name="Williams B."/>
            <person name="Antoshechkin I."/>
            <person name="Lee M.M."/>
            <person name="Goodwin Z."/>
            <person name="Lu X."/>
            <person name="Lewis E.E."/>
            <person name="Goodrich-Blair H."/>
            <person name="Stock S.P."/>
            <person name="Adams B.J."/>
            <person name="Sternberg P.W."/>
            <person name="Mortazavi A."/>
        </authorList>
    </citation>
    <scope>NUCLEOTIDE SEQUENCE [LARGE SCALE GENOMIC DNA]</scope>
    <source>
        <strain evidence="1 2">ALL</strain>
    </source>
</reference>
<evidence type="ECO:0000313" key="2">
    <source>
        <dbReference type="Proteomes" id="UP000298663"/>
    </source>
</evidence>
<protein>
    <submittedName>
        <fullName evidence="1">Uncharacterized protein</fullName>
    </submittedName>
</protein>
<organism evidence="1 2">
    <name type="scientific">Steinernema carpocapsae</name>
    <name type="common">Entomopathogenic nematode</name>
    <dbReference type="NCBI Taxonomy" id="34508"/>
    <lineage>
        <taxon>Eukaryota</taxon>
        <taxon>Metazoa</taxon>
        <taxon>Ecdysozoa</taxon>
        <taxon>Nematoda</taxon>
        <taxon>Chromadorea</taxon>
        <taxon>Rhabditida</taxon>
        <taxon>Tylenchina</taxon>
        <taxon>Panagrolaimomorpha</taxon>
        <taxon>Strongyloidoidea</taxon>
        <taxon>Steinernematidae</taxon>
        <taxon>Steinernema</taxon>
    </lineage>
</organism>
<dbReference type="EMBL" id="AZBU02000002">
    <property type="protein sequence ID" value="TKR97007.1"/>
    <property type="molecule type" value="Genomic_DNA"/>
</dbReference>
<proteinExistence type="predicted"/>